<organism evidence="3 4">
    <name type="scientific">Nonlabens agnitus</name>
    <dbReference type="NCBI Taxonomy" id="870484"/>
    <lineage>
        <taxon>Bacteria</taxon>
        <taxon>Pseudomonadati</taxon>
        <taxon>Bacteroidota</taxon>
        <taxon>Flavobacteriia</taxon>
        <taxon>Flavobacteriales</taxon>
        <taxon>Flavobacteriaceae</taxon>
        <taxon>Nonlabens</taxon>
    </lineage>
</organism>
<dbReference type="Pfam" id="PF03432">
    <property type="entry name" value="Relaxase"/>
    <property type="match status" value="1"/>
</dbReference>
<evidence type="ECO:0000259" key="2">
    <source>
        <dbReference type="Pfam" id="PF03432"/>
    </source>
</evidence>
<protein>
    <recommendedName>
        <fullName evidence="2">MobA/VirD2-like nuclease domain-containing protein</fullName>
    </recommendedName>
</protein>
<keyword evidence="4" id="KW-1185">Reference proteome</keyword>
<comment type="caution">
    <text evidence="3">The sequence shown here is derived from an EMBL/GenBank/DDBJ whole genome shotgun (WGS) entry which is preliminary data.</text>
</comment>
<feature type="compositionally biased region" description="Basic residues" evidence="1">
    <location>
        <begin position="770"/>
        <end position="783"/>
    </location>
</feature>
<dbReference type="EMBL" id="MQUC01000003">
    <property type="protein sequence ID" value="PRP65840.1"/>
    <property type="molecule type" value="Genomic_DNA"/>
</dbReference>
<feature type="region of interest" description="Disordered" evidence="1">
    <location>
        <begin position="576"/>
        <end position="624"/>
    </location>
</feature>
<proteinExistence type="predicted"/>
<name>A0A2S9WQR7_9FLAO</name>
<feature type="compositionally biased region" description="Basic and acidic residues" evidence="1">
    <location>
        <begin position="755"/>
        <end position="769"/>
    </location>
</feature>
<evidence type="ECO:0000256" key="1">
    <source>
        <dbReference type="SAM" id="MobiDB-lite"/>
    </source>
</evidence>
<feature type="compositionally biased region" description="Basic and acidic residues" evidence="1">
    <location>
        <begin position="615"/>
        <end position="624"/>
    </location>
</feature>
<evidence type="ECO:0000313" key="4">
    <source>
        <dbReference type="Proteomes" id="UP000239532"/>
    </source>
</evidence>
<feature type="compositionally biased region" description="Basic and acidic residues" evidence="1">
    <location>
        <begin position="587"/>
        <end position="596"/>
    </location>
</feature>
<accession>A0A2S9WQR7</accession>
<dbReference type="AlphaFoldDB" id="A0A2S9WQR7"/>
<dbReference type="InterPro" id="IPR005094">
    <property type="entry name" value="Endonuclease_MobA/VirD2"/>
</dbReference>
<sequence length="783" mass="89613">MIAKISTTSSAKVAIDYANDQKKEAEIVSKHMLLGTDVNKFHQDFEMIQKLNSNCKKNVISVILSLSVDNKAKVTNKVWKQVIADFSTSMKLDQHQHVAFLHKDKSHRHVHLYYNRINFDGKAYNDFKIGKNAGDVAHELSMQRGWISAKEISINKKQGSIPIRKEIYQNHQTITENPNCSTLEKYIDYFQLKDVDVKIVMGKNGKVNGLRFNTQKSSFKASEVHREMGFNKTIRKIYPQLSLKQLYEELPTILKNSTAEKSQIQLIKEIDKALQQIQPGWISAKEVSENNKKESKTIRKVIHQNHHAIIENPNCSTLEKYIHYFQHKDVDVKIVIGKNGKVNFLRFNTQKYSFKAREGHREMSFNKTIRKIYPQLSLKQLNEELPAILESSTIEKSQLQLIKEIDRALQQILGQTAINEQEAEDLRIKNRQERPSIIDKSPLIMDIQKASINEEKGFLKDFLKVNDVKSLPQLVVLLRSQDVKISVSGFSEQMATTSMVQPYLRITSEKVNEKVDLFKLLAIIYPTAATNNINKVVERLRINRPVSLNVLFNSIDLDLKEGTVKNIITPTEIKDSTNNKTYQEGSKMSDGHKSKADAASSRNNSENNFTNHHQSKGDKEKQQKLSPKEYINKLHFQIISNLEITGLKEYVDEFAKHGVIVDFEKGKFFNDVNASFSFKGNTVTVENIQQNEEFYSLMMNVDIDSKNLSSDVSVDEPNPESTDAAENTPTLSTDETPNDEMGHPFSSYPTSRFVASDHIEDPGDPDHSHNPKKKKKKKRGYKR</sequence>
<feature type="compositionally biased region" description="Polar residues" evidence="1">
    <location>
        <begin position="600"/>
        <end position="612"/>
    </location>
</feature>
<dbReference type="OrthoDB" id="3035232at2"/>
<feature type="region of interest" description="Disordered" evidence="1">
    <location>
        <begin position="708"/>
        <end position="783"/>
    </location>
</feature>
<evidence type="ECO:0000313" key="3">
    <source>
        <dbReference type="EMBL" id="PRP65840.1"/>
    </source>
</evidence>
<reference evidence="3 4" key="1">
    <citation type="submission" date="2016-11" db="EMBL/GenBank/DDBJ databases">
        <title>Trade-off between light-utilization and light-protection in marine flavobacteria.</title>
        <authorList>
            <person name="Kumagai Y."/>
        </authorList>
    </citation>
    <scope>NUCLEOTIDE SEQUENCE [LARGE SCALE GENOMIC DNA]</scope>
    <source>
        <strain evidence="3 4">JCM 17109</strain>
    </source>
</reference>
<dbReference type="Proteomes" id="UP000239532">
    <property type="component" value="Unassembled WGS sequence"/>
</dbReference>
<feature type="domain" description="MobA/VirD2-like nuclease" evidence="2">
    <location>
        <begin position="17"/>
        <end position="146"/>
    </location>
</feature>
<dbReference type="RefSeq" id="WP_105981706.1">
    <property type="nucleotide sequence ID" value="NZ_MQUC01000003.1"/>
</dbReference>
<gene>
    <name evidence="3" type="ORF">BST86_01400</name>
</gene>
<feature type="compositionally biased region" description="Polar residues" evidence="1">
    <location>
        <begin position="719"/>
        <end position="735"/>
    </location>
</feature>